<dbReference type="OMA" id="CIHESHK"/>
<dbReference type="KEGG" id="atr:18436886"/>
<dbReference type="GO" id="GO:0019898">
    <property type="term" value="C:extrinsic component of membrane"/>
    <property type="evidence" value="ECO:0007669"/>
    <property type="project" value="InterPro"/>
</dbReference>
<dbReference type="InterPro" id="IPR002683">
    <property type="entry name" value="PsbP_C"/>
</dbReference>
<dbReference type="STRING" id="13333.W1PFJ8"/>
<evidence type="ECO:0000256" key="1">
    <source>
        <dbReference type="SAM" id="MobiDB-lite"/>
    </source>
</evidence>
<dbReference type="eggNOG" id="ENOG502QVK7">
    <property type="taxonomic scope" value="Eukaryota"/>
</dbReference>
<organism evidence="3 4">
    <name type="scientific">Amborella trichopoda</name>
    <dbReference type="NCBI Taxonomy" id="13333"/>
    <lineage>
        <taxon>Eukaryota</taxon>
        <taxon>Viridiplantae</taxon>
        <taxon>Streptophyta</taxon>
        <taxon>Embryophyta</taxon>
        <taxon>Tracheophyta</taxon>
        <taxon>Spermatophyta</taxon>
        <taxon>Magnoliopsida</taxon>
        <taxon>Amborellales</taxon>
        <taxon>Amborellaceae</taxon>
        <taxon>Amborella</taxon>
    </lineage>
</organism>
<dbReference type="EMBL" id="KI393256">
    <property type="protein sequence ID" value="ERN08752.1"/>
    <property type="molecule type" value="Genomic_DNA"/>
</dbReference>
<dbReference type="OrthoDB" id="2020701at2759"/>
<proteinExistence type="predicted"/>
<feature type="domain" description="PsbP C-terminal" evidence="2">
    <location>
        <begin position="94"/>
        <end position="248"/>
    </location>
</feature>
<dbReference type="GO" id="GO:0005509">
    <property type="term" value="F:calcium ion binding"/>
    <property type="evidence" value="ECO:0007669"/>
    <property type="project" value="InterPro"/>
</dbReference>
<dbReference type="SUPFAM" id="SSF55724">
    <property type="entry name" value="Mog1p/PsbP-like"/>
    <property type="match status" value="1"/>
</dbReference>
<dbReference type="Pfam" id="PF01789">
    <property type="entry name" value="PsbP"/>
    <property type="match status" value="1"/>
</dbReference>
<feature type="compositionally biased region" description="Basic and acidic residues" evidence="1">
    <location>
        <begin position="84"/>
        <end position="94"/>
    </location>
</feature>
<evidence type="ECO:0000313" key="3">
    <source>
        <dbReference type="EMBL" id="ERN08752.1"/>
    </source>
</evidence>
<dbReference type="GO" id="GO:0048564">
    <property type="term" value="P:photosystem I assembly"/>
    <property type="evidence" value="ECO:0000318"/>
    <property type="project" value="GO_Central"/>
</dbReference>
<accession>W1PFJ8</accession>
<gene>
    <name evidence="3" type="ORF">AMTR_s00017p00245450</name>
</gene>
<dbReference type="Gramene" id="ERN08752">
    <property type="protein sequence ID" value="ERN08752"/>
    <property type="gene ID" value="AMTR_s00017p00245450"/>
</dbReference>
<dbReference type="PANTHER" id="PTHR31407:SF3">
    <property type="entry name" value="PSBP DOMAIN-CONTAINING PROTEIN 2, CHLOROPLASTIC"/>
    <property type="match status" value="1"/>
</dbReference>
<dbReference type="AlphaFoldDB" id="W1PFJ8"/>
<dbReference type="Gene3D" id="3.40.1000.10">
    <property type="entry name" value="Mog1/PsbP, alpha/beta/alpha sandwich"/>
    <property type="match status" value="1"/>
</dbReference>
<protein>
    <recommendedName>
        <fullName evidence="2">PsbP C-terminal domain-containing protein</fullName>
    </recommendedName>
</protein>
<evidence type="ECO:0000313" key="4">
    <source>
        <dbReference type="Proteomes" id="UP000017836"/>
    </source>
</evidence>
<name>W1PFJ8_AMBTC</name>
<keyword evidence="4" id="KW-1185">Reference proteome</keyword>
<dbReference type="HOGENOM" id="CLU_072694_0_0_1"/>
<dbReference type="PANTHER" id="PTHR31407">
    <property type="match status" value="1"/>
</dbReference>
<dbReference type="GO" id="GO:0009654">
    <property type="term" value="C:photosystem II oxygen evolving complex"/>
    <property type="evidence" value="ECO:0007669"/>
    <property type="project" value="InterPro"/>
</dbReference>
<evidence type="ECO:0000259" key="2">
    <source>
        <dbReference type="Pfam" id="PF01789"/>
    </source>
</evidence>
<sequence>MGVQGWAISTSSSFPHYQNLTPHFLNSFSKTQPTSSHPMVMVVTQQHHVSMRVMVSKRDIFMATTFFPLFPSPLSSATPTQQQRQKDKGLTEGELERYTDAKERFTLLKPSSWIKVEKAGAAALFEDPVAKGDNIGVVVNPVRIASLKEFGSPQDVALKLIQAEKRKESTKDAQLIRVGEREGDGGLDVYEMEYKVDSTRGGLKRILSAAFVASRKLYLLNIAYSDSPENPLDPLTTSLLEQVLQSFDSLN</sequence>
<dbReference type="InterPro" id="IPR016123">
    <property type="entry name" value="Mog1/PsbP_a/b/a-sand"/>
</dbReference>
<dbReference type="Proteomes" id="UP000017836">
    <property type="component" value="Unassembled WGS sequence"/>
</dbReference>
<dbReference type="GO" id="GO:0009535">
    <property type="term" value="C:chloroplast thylakoid membrane"/>
    <property type="evidence" value="ECO:0000318"/>
    <property type="project" value="GO_Central"/>
</dbReference>
<reference evidence="4" key="1">
    <citation type="journal article" date="2013" name="Science">
        <title>The Amborella genome and the evolution of flowering plants.</title>
        <authorList>
            <consortium name="Amborella Genome Project"/>
        </authorList>
    </citation>
    <scope>NUCLEOTIDE SEQUENCE [LARGE SCALE GENOMIC DNA]</scope>
</reference>
<feature type="region of interest" description="Disordered" evidence="1">
    <location>
        <begin position="75"/>
        <end position="94"/>
    </location>
</feature>
<dbReference type="NCBIfam" id="NF040946">
    <property type="entry name" value="PSII_PsbP"/>
    <property type="match status" value="1"/>
</dbReference>